<evidence type="ECO:0000256" key="1">
    <source>
        <dbReference type="SAM" id="Phobius"/>
    </source>
</evidence>
<dbReference type="Proteomes" id="UP000593605">
    <property type="component" value="Chromosome"/>
</dbReference>
<keyword evidence="1" id="KW-0472">Membrane</keyword>
<dbReference type="AlphaFoldDB" id="A0A1M6FNG2"/>
<dbReference type="EMBL" id="FQYI01000007">
    <property type="protein sequence ID" value="SHI99214.1"/>
    <property type="molecule type" value="Genomic_DNA"/>
</dbReference>
<dbReference type="KEGG" id="civ:IMZ16_06585"/>
<dbReference type="OrthoDB" id="677174at2"/>
<evidence type="ECO:0000313" key="2">
    <source>
        <dbReference type="EMBL" id="QOR73204.1"/>
    </source>
</evidence>
<evidence type="ECO:0000313" key="4">
    <source>
        <dbReference type="Proteomes" id="UP000184335"/>
    </source>
</evidence>
<evidence type="ECO:0000313" key="3">
    <source>
        <dbReference type="EMBL" id="SHI99214.1"/>
    </source>
</evidence>
<reference evidence="3 4" key="1">
    <citation type="submission" date="2016-11" db="EMBL/GenBank/DDBJ databases">
        <authorList>
            <person name="Jaros S."/>
            <person name="Januszkiewicz K."/>
            <person name="Wedrychowicz H."/>
        </authorList>
    </citation>
    <scope>NUCLEOTIDE SEQUENCE [LARGE SCALE GENOMIC DNA]</scope>
    <source>
        <strain evidence="3 4">DSM 25479</strain>
    </source>
</reference>
<gene>
    <name evidence="2" type="ORF">IMZ16_06585</name>
    <name evidence="3" type="ORF">SAMN05443429_10777</name>
</gene>
<feature type="transmembrane region" description="Helical" evidence="1">
    <location>
        <begin position="31"/>
        <end position="49"/>
    </location>
</feature>
<keyword evidence="1" id="KW-0812">Transmembrane</keyword>
<sequence>MEISFADICGYLGSALVVASFMLKDLRKIRIVNLAGCLFFVIYGVLKGGGDAAAMYWPVIIPNGFLCFIQAYHIFKAK</sequence>
<name>A0A1M6FNG2_9FLAO</name>
<feature type="transmembrane region" description="Helical" evidence="1">
    <location>
        <begin position="55"/>
        <end position="75"/>
    </location>
</feature>
<proteinExistence type="predicted"/>
<reference evidence="2 5" key="2">
    <citation type="submission" date="2020-10" db="EMBL/GenBank/DDBJ databases">
        <title>Complete genome of Cruoricapor ignavus strain M1214 isolated from the blood culture of a febrile patient.</title>
        <authorList>
            <person name="Guglielmino C.J.D."/>
        </authorList>
    </citation>
    <scope>NUCLEOTIDE SEQUENCE [LARGE SCALE GENOMIC DNA]</scope>
    <source>
        <strain evidence="2 5">M1214</strain>
    </source>
</reference>
<protein>
    <submittedName>
        <fullName evidence="2">Uroporphyrinogen decarboxylase</fullName>
    </submittedName>
</protein>
<evidence type="ECO:0000313" key="5">
    <source>
        <dbReference type="Proteomes" id="UP000593605"/>
    </source>
</evidence>
<dbReference type="EMBL" id="CP063145">
    <property type="protein sequence ID" value="QOR73204.1"/>
    <property type="molecule type" value="Genomic_DNA"/>
</dbReference>
<keyword evidence="4" id="KW-1185">Reference proteome</keyword>
<accession>A0A1M6FNG2</accession>
<dbReference type="Proteomes" id="UP000184335">
    <property type="component" value="Unassembled WGS sequence"/>
</dbReference>
<dbReference type="STRING" id="1118202.SAMN05443429_10777"/>
<organism evidence="3 4">
    <name type="scientific">Cruoricaptor ignavus</name>
    <dbReference type="NCBI Taxonomy" id="1118202"/>
    <lineage>
        <taxon>Bacteria</taxon>
        <taxon>Pseudomonadati</taxon>
        <taxon>Bacteroidota</taxon>
        <taxon>Flavobacteriia</taxon>
        <taxon>Flavobacteriales</taxon>
        <taxon>Weeksellaceae</taxon>
        <taxon>Cruoricaptor</taxon>
    </lineage>
</organism>
<keyword evidence="1" id="KW-1133">Transmembrane helix</keyword>
<dbReference type="RefSeq" id="WP_073179984.1">
    <property type="nucleotide sequence ID" value="NZ_CP063145.1"/>
</dbReference>